<dbReference type="EMBL" id="NIHT01000008">
    <property type="protein sequence ID" value="PLT75937.1"/>
    <property type="molecule type" value="Genomic_DNA"/>
</dbReference>
<name>A0A2N5P4C8_MEDGN</name>
<evidence type="ECO:0000313" key="3">
    <source>
        <dbReference type="EMBL" id="PLT69945.1"/>
    </source>
</evidence>
<dbReference type="InterPro" id="IPR036514">
    <property type="entry name" value="SGNH_hydro_sf"/>
</dbReference>
<dbReference type="PANTHER" id="PTHR43784">
    <property type="entry name" value="GDSL-LIKE LIPASE/ACYLHYDROLASE, PUTATIVE (AFU_ORTHOLOGUE AFUA_2G00820)-RELATED"/>
    <property type="match status" value="1"/>
</dbReference>
<gene>
    <name evidence="4" type="ORF">CDL23_06355</name>
    <name evidence="3" type="ORF">CDL26_14855</name>
</gene>
<dbReference type="SUPFAM" id="SSF52266">
    <property type="entry name" value="SGNH hydrolase"/>
    <property type="match status" value="1"/>
</dbReference>
<evidence type="ECO:0000313" key="4">
    <source>
        <dbReference type="EMBL" id="PLT75937.1"/>
    </source>
</evidence>
<dbReference type="Proteomes" id="UP000235093">
    <property type="component" value="Unassembled WGS sequence"/>
</dbReference>
<evidence type="ECO:0000313" key="5">
    <source>
        <dbReference type="Proteomes" id="UP000234891"/>
    </source>
</evidence>
<dbReference type="Proteomes" id="UP000234891">
    <property type="component" value="Unassembled WGS sequence"/>
</dbReference>
<accession>A0A2N5P4C8</accession>
<organism evidence="3 5">
    <name type="scientific">Mediterraneibacter gnavus</name>
    <name type="common">Ruminococcus gnavus</name>
    <dbReference type="NCBI Taxonomy" id="33038"/>
    <lineage>
        <taxon>Bacteria</taxon>
        <taxon>Bacillati</taxon>
        <taxon>Bacillota</taxon>
        <taxon>Clostridia</taxon>
        <taxon>Lachnospirales</taxon>
        <taxon>Lachnospiraceae</taxon>
        <taxon>Mediterraneibacter</taxon>
    </lineage>
</organism>
<dbReference type="InterPro" id="IPR013830">
    <property type="entry name" value="SGNH_hydro"/>
</dbReference>
<evidence type="ECO:0000313" key="6">
    <source>
        <dbReference type="Proteomes" id="UP000235093"/>
    </source>
</evidence>
<reference evidence="5 6" key="1">
    <citation type="journal article" date="2017" name="Genome Med.">
        <title>A novel Ruminococcus gnavus clade enriched in inflammatory bowel disease patients.</title>
        <authorList>
            <person name="Hall A.B."/>
            <person name="Yassour M."/>
            <person name="Sauk J."/>
            <person name="Garner A."/>
            <person name="Jiang X."/>
            <person name="Arthur T."/>
            <person name="Lagoudas G.K."/>
            <person name="Vatanen T."/>
            <person name="Fornelos N."/>
            <person name="Wilson R."/>
            <person name="Bertha M."/>
            <person name="Cohen M."/>
            <person name="Garber J."/>
            <person name="Khalili H."/>
            <person name="Gevers D."/>
            <person name="Ananthakrishnan A.N."/>
            <person name="Kugathasan S."/>
            <person name="Lander E.S."/>
            <person name="Blainey P."/>
            <person name="Vlamakis H."/>
            <person name="Xavier R.J."/>
            <person name="Huttenhower C."/>
        </authorList>
    </citation>
    <scope>NUCLEOTIDE SEQUENCE [LARGE SCALE GENOMIC DNA]</scope>
    <source>
        <strain evidence="3 5">RJX1124</strain>
        <strain evidence="4 6">RJX1125</strain>
    </source>
</reference>
<feature type="domain" description="SGNH hydrolase-type esterase" evidence="2">
    <location>
        <begin position="215"/>
        <end position="405"/>
    </location>
</feature>
<proteinExistence type="predicted"/>
<dbReference type="PANTHER" id="PTHR43784:SF2">
    <property type="entry name" value="GDSL-LIKE LIPASE_ACYLHYDROLASE, PUTATIVE (AFU_ORTHOLOGUE AFUA_2G00820)-RELATED"/>
    <property type="match status" value="1"/>
</dbReference>
<evidence type="ECO:0000256" key="1">
    <source>
        <dbReference type="SAM" id="Phobius"/>
    </source>
</evidence>
<dbReference type="AlphaFoldDB" id="A0A2N5P4C8"/>
<protein>
    <submittedName>
        <fullName evidence="3">GDSL family lipase</fullName>
    </submittedName>
</protein>
<keyword evidence="1" id="KW-1133">Transmembrane helix</keyword>
<dbReference type="Gene3D" id="3.40.50.1110">
    <property type="entry name" value="SGNH hydrolase"/>
    <property type="match status" value="1"/>
</dbReference>
<keyword evidence="1" id="KW-0812">Transmembrane</keyword>
<comment type="caution">
    <text evidence="3">The sequence shown here is derived from an EMBL/GenBank/DDBJ whole genome shotgun (WGS) entry which is preliminary data.</text>
</comment>
<sequence length="417" mass="45786">MMKETKYLNKILASILVVILSVCFLTGFAPIEKNKWIGSWNTSAVSFANMQNNGFFNYKDQTLRTIVTLSYGGTQERIKFSNEYGTGNLEIGAASVAIVDKNGVAKKNTIKNITFNGKEEIVIEDGEYVWSDPINLTVRSQDRIAVSTYLPSQMITPTGGCGNVEAYVSPKGNYTLADSTQENYTPIVINDYPNISLFVTSIEVCAPESTRTAIVFGDSISALSWPEYFTEKLNKNGINDLAVIRETIVGNRILHDTVENLHGLFGASGVSRFEKAITGHPGAEYVVVLEGINDIMSTGPGGTSPNNEIVSAEQIIDGLQIYIDLAHKHGLKIYGATIMPFEGHLSYTEEEENVRQEVNKWIRSGGKFDAVIDFDMITRNPSNIKQLLPAYDSGDHVHPSEVGSAAMADAIDVELFR</sequence>
<dbReference type="InterPro" id="IPR053140">
    <property type="entry name" value="GDSL_Rv0518-like"/>
</dbReference>
<feature type="transmembrane region" description="Helical" evidence="1">
    <location>
        <begin position="12"/>
        <end position="31"/>
    </location>
</feature>
<dbReference type="EMBL" id="NIHS01000038">
    <property type="protein sequence ID" value="PLT69945.1"/>
    <property type="molecule type" value="Genomic_DNA"/>
</dbReference>
<dbReference type="Pfam" id="PF13472">
    <property type="entry name" value="Lipase_GDSL_2"/>
    <property type="match status" value="1"/>
</dbReference>
<evidence type="ECO:0000259" key="2">
    <source>
        <dbReference type="Pfam" id="PF13472"/>
    </source>
</evidence>
<keyword evidence="1" id="KW-0472">Membrane</keyword>